<feature type="coiled-coil region" evidence="2">
    <location>
        <begin position="181"/>
        <end position="208"/>
    </location>
</feature>
<organism evidence="5 6">
    <name type="scientific">Panagrolaimus davidi</name>
    <dbReference type="NCBI Taxonomy" id="227884"/>
    <lineage>
        <taxon>Eukaryota</taxon>
        <taxon>Metazoa</taxon>
        <taxon>Ecdysozoa</taxon>
        <taxon>Nematoda</taxon>
        <taxon>Chromadorea</taxon>
        <taxon>Rhabditida</taxon>
        <taxon>Tylenchina</taxon>
        <taxon>Panagrolaimomorpha</taxon>
        <taxon>Panagrolaimoidea</taxon>
        <taxon>Panagrolaimidae</taxon>
        <taxon>Panagrolaimus</taxon>
    </lineage>
</organism>
<dbReference type="PANTHER" id="PTHR13103">
    <property type="entry name" value="SCHWANNOMIN INTERACTING PROTEIN 1"/>
    <property type="match status" value="1"/>
</dbReference>
<feature type="region of interest" description="Disordered" evidence="3">
    <location>
        <begin position="57"/>
        <end position="106"/>
    </location>
</feature>
<sequence>MKHRKGESLVRRRLALQYDSYTAGPSPAINKRPQRSNFAQRLNASKNLQICYMNDLAEDDEDEDSDDDFYNDEDDEDDDEFAGTSSTFVPKSKSTPNLTGSMRRGINGTKLNASELARRAQPDAVGFHDRLTLLRDETQIMLQQAKKAAKMQMEVERQNQPIFEKIESKKLSRMQLSKMKIGELRNILEEIRNKIDVANTDLVSLLMEKDSLYMEQDSMLVDIEDTIQ</sequence>
<accession>A0A914R999</accession>
<dbReference type="GO" id="GO:0030054">
    <property type="term" value="C:cell junction"/>
    <property type="evidence" value="ECO:0007669"/>
    <property type="project" value="TreeGrafter"/>
</dbReference>
<dbReference type="PANTHER" id="PTHR13103:SF2">
    <property type="entry name" value="IQCJ-SCHIP1 READTHROUGH TRANSCRIPT PROTEIN-RELATED"/>
    <property type="match status" value="1"/>
</dbReference>
<evidence type="ECO:0000256" key="3">
    <source>
        <dbReference type="SAM" id="MobiDB-lite"/>
    </source>
</evidence>
<dbReference type="AlphaFoldDB" id="A0A914R999"/>
<dbReference type="InterPro" id="IPR015649">
    <property type="entry name" value="SCHIP_1_C"/>
</dbReference>
<dbReference type="Proteomes" id="UP000887578">
    <property type="component" value="Unplaced"/>
</dbReference>
<proteinExistence type="predicted"/>
<evidence type="ECO:0000259" key="4">
    <source>
        <dbReference type="Pfam" id="PF10148"/>
    </source>
</evidence>
<feature type="compositionally biased region" description="Polar residues" evidence="3">
    <location>
        <begin position="83"/>
        <end position="100"/>
    </location>
</feature>
<feature type="compositionally biased region" description="Acidic residues" evidence="3">
    <location>
        <begin position="57"/>
        <end position="81"/>
    </location>
</feature>
<dbReference type="WBParaSite" id="PDA_v2.g818.t1">
    <property type="protein sequence ID" value="PDA_v2.g818.t1"/>
    <property type="gene ID" value="PDA_v2.g818"/>
</dbReference>
<keyword evidence="1 2" id="KW-0175">Coiled coil</keyword>
<evidence type="ECO:0000256" key="1">
    <source>
        <dbReference type="ARBA" id="ARBA00023054"/>
    </source>
</evidence>
<dbReference type="InterPro" id="IPR039045">
    <property type="entry name" value="SCHIP_1"/>
</dbReference>
<dbReference type="GO" id="GO:0005886">
    <property type="term" value="C:plasma membrane"/>
    <property type="evidence" value="ECO:0007669"/>
    <property type="project" value="TreeGrafter"/>
</dbReference>
<keyword evidence="5" id="KW-1185">Reference proteome</keyword>
<reference evidence="6" key="1">
    <citation type="submission" date="2022-11" db="UniProtKB">
        <authorList>
            <consortium name="WormBaseParasite"/>
        </authorList>
    </citation>
    <scope>IDENTIFICATION</scope>
</reference>
<evidence type="ECO:0000313" key="5">
    <source>
        <dbReference type="Proteomes" id="UP000887578"/>
    </source>
</evidence>
<feature type="domain" description="Schwannomin interacting protein 1 C-terminal" evidence="4">
    <location>
        <begin position="9"/>
        <end position="225"/>
    </location>
</feature>
<evidence type="ECO:0000256" key="2">
    <source>
        <dbReference type="SAM" id="Coils"/>
    </source>
</evidence>
<evidence type="ECO:0000313" key="6">
    <source>
        <dbReference type="WBParaSite" id="PDA_v2.g818.t1"/>
    </source>
</evidence>
<protein>
    <submittedName>
        <fullName evidence="6">Schwannomin interacting protein 1 C-terminal domain-containing protein</fullName>
    </submittedName>
</protein>
<name>A0A914R999_9BILA</name>
<dbReference type="Pfam" id="PF10148">
    <property type="entry name" value="SCHIP-1_C"/>
    <property type="match status" value="1"/>
</dbReference>
<dbReference type="GO" id="GO:0035332">
    <property type="term" value="P:positive regulation of hippo signaling"/>
    <property type="evidence" value="ECO:0007669"/>
    <property type="project" value="TreeGrafter"/>
</dbReference>